<sequence>MPGKYKIVFYLKGINNLKGCAMSEGISKLIEEYKSTKKSLECGLKWLPTNEAAKSKIDVINMIISDLEQLESQCR</sequence>
<reference evidence="1" key="1">
    <citation type="submission" date="2019-11" db="EMBL/GenBank/DDBJ databases">
        <authorList>
            <person name="Feng L."/>
        </authorList>
    </citation>
    <scope>NUCLEOTIDE SEQUENCE</scope>
    <source>
        <strain evidence="1">CButyricumLFYP62</strain>
    </source>
</reference>
<gene>
    <name evidence="1" type="ORF">CBLFYP62_00214</name>
</gene>
<accession>A0A6N3HX84</accession>
<proteinExistence type="predicted"/>
<name>A0A6N3HX84_CLOBU</name>
<organism evidence="1">
    <name type="scientific">Clostridium butyricum</name>
    <dbReference type="NCBI Taxonomy" id="1492"/>
    <lineage>
        <taxon>Bacteria</taxon>
        <taxon>Bacillati</taxon>
        <taxon>Bacillota</taxon>
        <taxon>Clostridia</taxon>
        <taxon>Eubacteriales</taxon>
        <taxon>Clostridiaceae</taxon>
        <taxon>Clostridium</taxon>
    </lineage>
</organism>
<dbReference type="AlphaFoldDB" id="A0A6N3HX84"/>
<dbReference type="EMBL" id="CACRTU010000054">
    <property type="protein sequence ID" value="VYU80279.1"/>
    <property type="molecule type" value="Genomic_DNA"/>
</dbReference>
<evidence type="ECO:0000313" key="1">
    <source>
        <dbReference type="EMBL" id="VYU80279.1"/>
    </source>
</evidence>
<protein>
    <submittedName>
        <fullName evidence="1">Uncharacterized protein</fullName>
    </submittedName>
</protein>